<dbReference type="GO" id="GO:0004671">
    <property type="term" value="F:protein C-terminal S-isoprenylcysteine carboxyl O-methyltransferase activity"/>
    <property type="evidence" value="ECO:0007669"/>
    <property type="project" value="InterPro"/>
</dbReference>
<keyword evidence="7" id="KW-1185">Reference proteome</keyword>
<dbReference type="GO" id="GO:0032259">
    <property type="term" value="P:methylation"/>
    <property type="evidence" value="ECO:0007669"/>
    <property type="project" value="UniProtKB-KW"/>
</dbReference>
<evidence type="ECO:0000256" key="4">
    <source>
        <dbReference type="ARBA" id="ARBA00023136"/>
    </source>
</evidence>
<feature type="transmembrane region" description="Helical" evidence="5">
    <location>
        <begin position="89"/>
        <end position="113"/>
    </location>
</feature>
<protein>
    <submittedName>
        <fullName evidence="6">15-methylpalmitoyl-4-hydroxy-2-pyrone 4-O-methyltransferase</fullName>
    </submittedName>
</protein>
<dbReference type="Gene3D" id="1.20.120.1630">
    <property type="match status" value="1"/>
</dbReference>
<evidence type="ECO:0000256" key="5">
    <source>
        <dbReference type="SAM" id="Phobius"/>
    </source>
</evidence>
<dbReference type="InterPro" id="IPR007269">
    <property type="entry name" value="ICMT_MeTrfase"/>
</dbReference>
<gene>
    <name evidence="6" type="ORF">EDC39_10489</name>
</gene>
<comment type="caution">
    <text evidence="6">The sequence shown here is derived from an EMBL/GenBank/DDBJ whole genome shotgun (WGS) entry which is preliminary data.</text>
</comment>
<feature type="transmembrane region" description="Helical" evidence="5">
    <location>
        <begin position="125"/>
        <end position="149"/>
    </location>
</feature>
<keyword evidence="6" id="KW-0808">Transferase</keyword>
<dbReference type="GO" id="GO:0016020">
    <property type="term" value="C:membrane"/>
    <property type="evidence" value="ECO:0007669"/>
    <property type="project" value="UniProtKB-SubCell"/>
</dbReference>
<evidence type="ECO:0000256" key="1">
    <source>
        <dbReference type="ARBA" id="ARBA00004141"/>
    </source>
</evidence>
<name>A0A5D3WL32_9BACT</name>
<reference evidence="6 7" key="1">
    <citation type="submission" date="2019-07" db="EMBL/GenBank/DDBJ databases">
        <title>Genomic Encyclopedia of Type Strains, Phase IV (KMG-IV): sequencing the most valuable type-strain genomes for metagenomic binning, comparative biology and taxonomic classification.</title>
        <authorList>
            <person name="Goeker M."/>
        </authorList>
    </citation>
    <scope>NUCLEOTIDE SEQUENCE [LARGE SCALE GENOMIC DNA]</scope>
    <source>
        <strain evidence="6 7">SS015</strain>
    </source>
</reference>
<sequence>MENGILSLWWFYPLLLAQRGGELLLCARNRRKLLARGGSEHAPESYRAMVILHAGFYLTLLFEAFPFAVPADLLTWSMLGLWFLVQIGRYWVIASLGVFWTTRIVVVPGTTLIRKGPYRWLQHPNYLVITLEFAIVPLLLRAPVTLLLFSLANLVVLRHRIALEEAALKTLKSSANR</sequence>
<dbReference type="EMBL" id="VNIB01000004">
    <property type="protein sequence ID" value="TYO98965.1"/>
    <property type="molecule type" value="Genomic_DNA"/>
</dbReference>
<proteinExistence type="predicted"/>
<evidence type="ECO:0000313" key="6">
    <source>
        <dbReference type="EMBL" id="TYO98965.1"/>
    </source>
</evidence>
<evidence type="ECO:0000313" key="7">
    <source>
        <dbReference type="Proteomes" id="UP000324159"/>
    </source>
</evidence>
<dbReference type="RefSeq" id="WP_148895430.1">
    <property type="nucleotide sequence ID" value="NZ_VNIB01000004.1"/>
</dbReference>
<dbReference type="AlphaFoldDB" id="A0A5D3WL32"/>
<feature type="transmembrane region" description="Helical" evidence="5">
    <location>
        <begin position="6"/>
        <end position="27"/>
    </location>
</feature>
<dbReference type="OrthoDB" id="7203053at2"/>
<dbReference type="Pfam" id="PF04140">
    <property type="entry name" value="ICMT"/>
    <property type="match status" value="1"/>
</dbReference>
<evidence type="ECO:0000256" key="3">
    <source>
        <dbReference type="ARBA" id="ARBA00022989"/>
    </source>
</evidence>
<dbReference type="Proteomes" id="UP000324159">
    <property type="component" value="Unassembled WGS sequence"/>
</dbReference>
<dbReference type="PANTHER" id="PTHR12714:SF25">
    <property type="entry name" value="CONSERVED HYPOTHETICAL MEMBRANE PROTEIN"/>
    <property type="match status" value="1"/>
</dbReference>
<keyword evidence="2 5" id="KW-0812">Transmembrane</keyword>
<feature type="transmembrane region" description="Helical" evidence="5">
    <location>
        <begin position="48"/>
        <end position="69"/>
    </location>
</feature>
<keyword evidence="6" id="KW-0489">Methyltransferase</keyword>
<accession>A0A5D3WL32</accession>
<keyword evidence="3 5" id="KW-1133">Transmembrane helix</keyword>
<keyword evidence="4 5" id="KW-0472">Membrane</keyword>
<comment type="subcellular location">
    <subcellularLocation>
        <location evidence="1">Membrane</location>
        <topology evidence="1">Multi-pass membrane protein</topology>
    </subcellularLocation>
</comment>
<evidence type="ECO:0000256" key="2">
    <source>
        <dbReference type="ARBA" id="ARBA00022692"/>
    </source>
</evidence>
<organism evidence="6 7">
    <name type="scientific">Geothermobacter ehrlichii</name>
    <dbReference type="NCBI Taxonomy" id="213224"/>
    <lineage>
        <taxon>Bacteria</taxon>
        <taxon>Pseudomonadati</taxon>
        <taxon>Thermodesulfobacteriota</taxon>
        <taxon>Desulfuromonadia</taxon>
        <taxon>Desulfuromonadales</taxon>
        <taxon>Geothermobacteraceae</taxon>
        <taxon>Geothermobacter</taxon>
    </lineage>
</organism>
<dbReference type="PANTHER" id="PTHR12714">
    <property type="entry name" value="PROTEIN-S ISOPRENYLCYSTEINE O-METHYLTRANSFERASE"/>
    <property type="match status" value="1"/>
</dbReference>